<feature type="compositionally biased region" description="Polar residues" evidence="2">
    <location>
        <begin position="161"/>
        <end position="171"/>
    </location>
</feature>
<dbReference type="SUPFAM" id="SSF47923">
    <property type="entry name" value="Ypt/Rab-GAP domain of gyp1p"/>
    <property type="match status" value="2"/>
</dbReference>
<dbReference type="PANTHER" id="PTHR22957">
    <property type="entry name" value="TBC1 DOMAIN FAMILY MEMBER GTPASE-ACTIVATING PROTEIN"/>
    <property type="match status" value="1"/>
</dbReference>
<dbReference type="Gene3D" id="2.30.29.230">
    <property type="match status" value="1"/>
</dbReference>
<reference evidence="4" key="1">
    <citation type="submission" date="2025-08" db="UniProtKB">
        <authorList>
            <consortium name="RefSeq"/>
        </authorList>
    </citation>
    <scope>IDENTIFICATION</scope>
</reference>
<dbReference type="PROSITE" id="PS50086">
    <property type="entry name" value="TBC_RABGAP"/>
    <property type="match status" value="1"/>
</dbReference>
<dbReference type="FunFam" id="1.10.8.270:FF:000017">
    <property type="entry name" value="TBC1 domain family member 16"/>
    <property type="match status" value="1"/>
</dbReference>
<dbReference type="FunFam" id="1.10.472.80:FF:000020">
    <property type="entry name" value="TBC1 domain family, member 16"/>
    <property type="match status" value="1"/>
</dbReference>
<dbReference type="SMART" id="SM00164">
    <property type="entry name" value="TBC"/>
    <property type="match status" value="1"/>
</dbReference>
<dbReference type="GO" id="GO:0005096">
    <property type="term" value="F:GTPase activator activity"/>
    <property type="evidence" value="ECO:0007669"/>
    <property type="project" value="UniProtKB-KW"/>
</dbReference>
<dbReference type="Gene3D" id="1.10.8.270">
    <property type="entry name" value="putative rabgap domain of human tbc1 domain family member 14 like domains"/>
    <property type="match status" value="1"/>
</dbReference>
<feature type="compositionally biased region" description="Basic and acidic residues" evidence="2">
    <location>
        <begin position="151"/>
        <end position="160"/>
    </location>
</feature>
<evidence type="ECO:0000313" key="4">
    <source>
        <dbReference type="RefSeq" id="XP_013169561.1"/>
    </source>
</evidence>
<gene>
    <name evidence="4" type="primary">LOC106119198</name>
</gene>
<dbReference type="Proteomes" id="UP000694872">
    <property type="component" value="Unplaced"/>
</dbReference>
<dbReference type="Gene3D" id="1.10.472.80">
    <property type="entry name" value="Ypt/Rab-GAP domain of gyp1p, domain 3"/>
    <property type="match status" value="1"/>
</dbReference>
<dbReference type="Pfam" id="PF00566">
    <property type="entry name" value="RabGAP-TBC"/>
    <property type="match status" value="1"/>
</dbReference>
<sequence>MPLPDLIKRASSYFLGLDFEDNEEPPDYVDNEILFCKNNVCVHPPTIARHELDIVHHPGYLTVTTKVFTDQHNNSKRPTLFLNWIPNSTLKKCPSAVESSPNDDLGLATHKPTNPKDIPCQKTNRKKAKVDTNNEHAFSDSSETTSLNSNFDKHSIKSTDTRFTQNDTTELSSSSKPTVKSSDTNKNGYRLEKDESKEQIFEFERHVRSQSMTSVNITIANPNVENIDLTPDSLSSDRFIRSLSLSSCDECNPNWMSTPEFLALKHNLVFPDSVHSSPVPQRRAPIKCRRFSVDLSQMRSLRLFFNDDNCTCGQLVVASRESQYKILHFHHGGLDHLAQVLHRWHSLLHNIKLTPGSEEPNLPYRHFMVCRPEVQKSEQHPEEGKVSKITPELFYGKIMNSKGIIEDDLFLRKCVFFGGLDKELRREVWPFLLHCYPYSSTYEEREIILQIRTREYEEINKRRLEKMTPEQYAVFWKTVQCVIEKDVVRTDRGNPFFAGENNYNIEIMKNILLNYAVYNPVLGYTQGMSDLLAPVLCEIKCEAEAFWCFVGLMQRAIFVCTPTDNDMDNNLSFLRELIRIMLPHFYKHLEKHVDAMELLFCHRWILLCFKREFTEAVALRMWEACWATYQTDYFHLFLCLAIIAVYADDVIAQDLNTDEMLLHFSSLAMYMDGRLILRKARGLLHQFRQLVRIPCTLAGMCQRCGPGIWDSTHRPSVECTGAHDICAYAVQ</sequence>
<evidence type="ECO:0000256" key="2">
    <source>
        <dbReference type="SAM" id="MobiDB-lite"/>
    </source>
</evidence>
<dbReference type="AlphaFoldDB" id="A0AAJ7EAN8"/>
<evidence type="ECO:0000256" key="1">
    <source>
        <dbReference type="ARBA" id="ARBA00022468"/>
    </source>
</evidence>
<feature type="region of interest" description="Disordered" evidence="2">
    <location>
        <begin position="95"/>
        <end position="193"/>
    </location>
</feature>
<feature type="domain" description="Rab-GAP TBC" evidence="3">
    <location>
        <begin position="419"/>
        <end position="629"/>
    </location>
</feature>
<dbReference type="CTD" id="125058"/>
<accession>A0AAJ7EAN8</accession>
<feature type="compositionally biased region" description="Polar residues" evidence="2">
    <location>
        <begin position="139"/>
        <end position="150"/>
    </location>
</feature>
<dbReference type="InterPro" id="IPR000195">
    <property type="entry name" value="Rab-GAP-TBC_dom"/>
</dbReference>
<dbReference type="KEGG" id="pxu:106119198"/>
<dbReference type="InterPro" id="IPR035969">
    <property type="entry name" value="Rab-GAP_TBC_sf"/>
</dbReference>
<dbReference type="RefSeq" id="XP_013169561.1">
    <property type="nucleotide sequence ID" value="XM_013314107.1"/>
</dbReference>
<protein>
    <submittedName>
        <fullName evidence="4">TBC1 domain family member 16</fullName>
    </submittedName>
</protein>
<name>A0AAJ7EAN8_PAPXU</name>
<dbReference type="PANTHER" id="PTHR22957:SF547">
    <property type="entry name" value="TBC1 DOMAIN FAMILY MEMBER 16"/>
    <property type="match status" value="1"/>
</dbReference>
<organism evidence="4">
    <name type="scientific">Papilio xuthus</name>
    <name type="common">Asian swallowtail butterfly</name>
    <dbReference type="NCBI Taxonomy" id="66420"/>
    <lineage>
        <taxon>Eukaryota</taxon>
        <taxon>Metazoa</taxon>
        <taxon>Ecdysozoa</taxon>
        <taxon>Arthropoda</taxon>
        <taxon>Hexapoda</taxon>
        <taxon>Insecta</taxon>
        <taxon>Pterygota</taxon>
        <taxon>Neoptera</taxon>
        <taxon>Endopterygota</taxon>
        <taxon>Lepidoptera</taxon>
        <taxon>Glossata</taxon>
        <taxon>Ditrysia</taxon>
        <taxon>Papilionoidea</taxon>
        <taxon>Papilionidae</taxon>
        <taxon>Papilioninae</taxon>
        <taxon>Papilio</taxon>
    </lineage>
</organism>
<dbReference type="GO" id="GO:0005769">
    <property type="term" value="C:early endosome"/>
    <property type="evidence" value="ECO:0007669"/>
    <property type="project" value="TreeGrafter"/>
</dbReference>
<feature type="compositionally biased region" description="Basic and acidic residues" evidence="2">
    <location>
        <begin position="129"/>
        <end position="138"/>
    </location>
</feature>
<dbReference type="GeneID" id="106119198"/>
<evidence type="ECO:0000259" key="3">
    <source>
        <dbReference type="PROSITE" id="PS50086"/>
    </source>
</evidence>
<proteinExistence type="predicted"/>
<keyword evidence="1" id="KW-0343">GTPase activation</keyword>
<feature type="compositionally biased region" description="Low complexity" evidence="2">
    <location>
        <begin position="172"/>
        <end position="182"/>
    </location>
</feature>